<dbReference type="STRING" id="341454.A0A4S2MWT9"/>
<sequence length="382" mass="42636">MSTPTKPGSETTSQSQYYFRRATPGEKIICWTRNHAAWGGLLTEVTQYIAREVVNSTTPMTIEGQKHWVLSTRPDPPQDGEESAEDLLAACETLERPAFVVGTDGKTQIVKSVGIASVFTPAENRGKGYAGVMMMKLAEWLDEQDVAFSVLYSDVGKEFYDKRGGWKAFESRQVVLNLKDTNKGAEQISTHDAVELFRTESVVEVCAKDVPVLQHKMKGQPLGRNNEFRVAVVPSFDIISWHFGSEEYTGKIITDKKPEIKGAKSGDVAITWVHDYNKNLLFILRVSYLSKADEGKKERVGALAGLLDAAVSEAQKWGFKAVVAWNPDEQLSRAAEQLGKTLGSVDVVFEDRDKDNIPALRWEGAQHAGKIEWWDIVKYTWC</sequence>
<evidence type="ECO:0000313" key="3">
    <source>
        <dbReference type="Proteomes" id="UP000298138"/>
    </source>
</evidence>
<proteinExistence type="predicted"/>
<reference evidence="2 3" key="1">
    <citation type="submission" date="2019-04" db="EMBL/GenBank/DDBJ databases">
        <title>Comparative genomics and transcriptomics to analyze fruiting body development in filamentous ascomycetes.</title>
        <authorList>
            <consortium name="DOE Joint Genome Institute"/>
            <person name="Lutkenhaus R."/>
            <person name="Traeger S."/>
            <person name="Breuer J."/>
            <person name="Kuo A."/>
            <person name="Lipzen A."/>
            <person name="Pangilinan J."/>
            <person name="Dilworth D."/>
            <person name="Sandor L."/>
            <person name="Poggeler S."/>
            <person name="Barry K."/>
            <person name="Grigoriev I.V."/>
            <person name="Nowrousian M."/>
        </authorList>
    </citation>
    <scope>NUCLEOTIDE SEQUENCE [LARGE SCALE GENOMIC DNA]</scope>
    <source>
        <strain evidence="2 3">CBS 389.68</strain>
    </source>
</reference>
<keyword evidence="3" id="KW-1185">Reference proteome</keyword>
<dbReference type="SUPFAM" id="SSF55729">
    <property type="entry name" value="Acyl-CoA N-acyltransferases (Nat)"/>
    <property type="match status" value="1"/>
</dbReference>
<dbReference type="PANTHER" id="PTHR34815">
    <property type="entry name" value="LYSINE ACETYLTRANSFERASE"/>
    <property type="match status" value="1"/>
</dbReference>
<organism evidence="2 3">
    <name type="scientific">Ascodesmis nigricans</name>
    <dbReference type="NCBI Taxonomy" id="341454"/>
    <lineage>
        <taxon>Eukaryota</taxon>
        <taxon>Fungi</taxon>
        <taxon>Dikarya</taxon>
        <taxon>Ascomycota</taxon>
        <taxon>Pezizomycotina</taxon>
        <taxon>Pezizomycetes</taxon>
        <taxon>Pezizales</taxon>
        <taxon>Ascodesmidaceae</taxon>
        <taxon>Ascodesmis</taxon>
    </lineage>
</organism>
<protein>
    <recommendedName>
        <fullName evidence="1">LYC1 C-terminal domain-containing protein</fullName>
    </recommendedName>
</protein>
<evidence type="ECO:0000259" key="1">
    <source>
        <dbReference type="Pfam" id="PF22998"/>
    </source>
</evidence>
<dbReference type="Pfam" id="PF22998">
    <property type="entry name" value="GNAT_LYC1-like"/>
    <property type="match status" value="1"/>
</dbReference>
<dbReference type="PANTHER" id="PTHR34815:SF2">
    <property type="entry name" value="N-ACETYLTRANSFERASE DOMAIN-CONTAINING PROTEIN"/>
    <property type="match status" value="1"/>
</dbReference>
<dbReference type="InterPro" id="IPR053013">
    <property type="entry name" value="LAT"/>
</dbReference>
<feature type="domain" description="LYC1 C-terminal" evidence="1">
    <location>
        <begin position="185"/>
        <end position="382"/>
    </location>
</feature>
<dbReference type="Proteomes" id="UP000298138">
    <property type="component" value="Unassembled WGS sequence"/>
</dbReference>
<dbReference type="InterPro" id="IPR055100">
    <property type="entry name" value="GNAT_LYC1-like"/>
</dbReference>
<accession>A0A4S2MWT9</accession>
<dbReference type="FunCoup" id="A0A4S2MWT9">
    <property type="interactions" value="95"/>
</dbReference>
<dbReference type="AlphaFoldDB" id="A0A4S2MWT9"/>
<dbReference type="EMBL" id="ML220121">
    <property type="protein sequence ID" value="TGZ81087.1"/>
    <property type="molecule type" value="Genomic_DNA"/>
</dbReference>
<dbReference type="OrthoDB" id="2020070at2759"/>
<dbReference type="InParanoid" id="A0A4S2MWT9"/>
<gene>
    <name evidence="2" type="ORF">EX30DRAFT_341060</name>
</gene>
<evidence type="ECO:0000313" key="2">
    <source>
        <dbReference type="EMBL" id="TGZ81087.1"/>
    </source>
</evidence>
<name>A0A4S2MWT9_9PEZI</name>
<dbReference type="Gene3D" id="3.40.630.30">
    <property type="match status" value="1"/>
</dbReference>
<dbReference type="InterPro" id="IPR016181">
    <property type="entry name" value="Acyl_CoA_acyltransferase"/>
</dbReference>